<evidence type="ECO:0000313" key="2">
    <source>
        <dbReference type="EMBL" id="MEE9657588.1"/>
    </source>
</evidence>
<name>A0AB35XD71_9ENTR</name>
<keyword evidence="3" id="KW-1185">Reference proteome</keyword>
<sequence>MTTEAEEVKVKVTPAMWAEIEAKWASGEYTLSRLEDEYGLRRETFSRYFKKKGLAKGADSVGKMVRESLKSDAEIRAKERADKIDDRRNKYDSWAFTLGRMAMGQVAEAKSKGTSLAVIEGDLKSIQRASNILAKCFDVSSKALGMDKDEGLADEIPNLVFGELTPNQVAELRKSEEPDLIDDDELEALEEEAAKDAESVLESEADDDSGEA</sequence>
<protein>
    <submittedName>
        <fullName evidence="2">DNA-binding protein</fullName>
    </submittedName>
</protein>
<organism evidence="2 3">
    <name type="scientific">Kluyvera ascorbata</name>
    <dbReference type="NCBI Taxonomy" id="51288"/>
    <lineage>
        <taxon>Bacteria</taxon>
        <taxon>Pseudomonadati</taxon>
        <taxon>Pseudomonadota</taxon>
        <taxon>Gammaproteobacteria</taxon>
        <taxon>Enterobacterales</taxon>
        <taxon>Enterobacteriaceae</taxon>
        <taxon>Kluyvera</taxon>
    </lineage>
</organism>
<evidence type="ECO:0000256" key="1">
    <source>
        <dbReference type="SAM" id="MobiDB-lite"/>
    </source>
</evidence>
<dbReference type="AlphaFoldDB" id="A0AB35XD71"/>
<dbReference type="GO" id="GO:0003677">
    <property type="term" value="F:DNA binding"/>
    <property type="evidence" value="ECO:0007669"/>
    <property type="project" value="UniProtKB-KW"/>
</dbReference>
<gene>
    <name evidence="2" type="ORF">V4836_26400</name>
</gene>
<keyword evidence="2" id="KW-0238">DNA-binding</keyword>
<feature type="region of interest" description="Disordered" evidence="1">
    <location>
        <begin position="193"/>
        <end position="212"/>
    </location>
</feature>
<dbReference type="EMBL" id="JAZKKV010000004">
    <property type="protein sequence ID" value="MEE9657588.1"/>
    <property type="molecule type" value="Genomic_DNA"/>
</dbReference>
<proteinExistence type="predicted"/>
<reference evidence="2 3" key="1">
    <citation type="submission" date="2023-10" db="EMBL/GenBank/DDBJ databases">
        <title>Wastewater isolates of ESBL- and carbapenemase-producing Gram-negative bacteria from New Zealand.</title>
        <authorList>
            <person name="Straub C."/>
            <person name="Weaver L."/>
            <person name="Cornelius A."/>
            <person name="Mcgill E."/>
            <person name="Dyet K."/>
            <person name="White L."/>
            <person name="Pattis I."/>
        </authorList>
    </citation>
    <scope>NUCLEOTIDE SEQUENCE [LARGE SCALE GENOMIC DNA]</scope>
    <source>
        <strain evidence="2 3">ESBL09</strain>
    </source>
</reference>
<evidence type="ECO:0000313" key="3">
    <source>
        <dbReference type="Proteomes" id="UP001331691"/>
    </source>
</evidence>
<comment type="caution">
    <text evidence="2">The sequence shown here is derived from an EMBL/GenBank/DDBJ whole genome shotgun (WGS) entry which is preliminary data.</text>
</comment>
<dbReference type="Proteomes" id="UP001331691">
    <property type="component" value="Unassembled WGS sequence"/>
</dbReference>
<feature type="compositionally biased region" description="Acidic residues" evidence="1">
    <location>
        <begin position="199"/>
        <end position="212"/>
    </location>
</feature>
<dbReference type="RefSeq" id="WP_063160593.1">
    <property type="nucleotide sequence ID" value="NZ_JAZKKV010000004.1"/>
</dbReference>
<accession>A0AB35XD71</accession>